<gene>
    <name evidence="1" type="ORF">B7R21_12905</name>
</gene>
<organism evidence="1 2">
    <name type="scientific">Subtercola boreus</name>
    <dbReference type="NCBI Taxonomy" id="120213"/>
    <lineage>
        <taxon>Bacteria</taxon>
        <taxon>Bacillati</taxon>
        <taxon>Actinomycetota</taxon>
        <taxon>Actinomycetes</taxon>
        <taxon>Micrococcales</taxon>
        <taxon>Microbacteriaceae</taxon>
        <taxon>Subtercola</taxon>
    </lineage>
</organism>
<reference evidence="1 2" key="1">
    <citation type="submission" date="2017-04" db="EMBL/GenBank/DDBJ databases">
        <title>Comparative genome analysis of Subtercola boreus.</title>
        <authorList>
            <person name="Cho Y.-J."/>
            <person name="Cho A."/>
            <person name="Kim O.-S."/>
            <person name="Lee J.-I."/>
        </authorList>
    </citation>
    <scope>NUCLEOTIDE SEQUENCE [LARGE SCALE GENOMIC DNA]</scope>
    <source>
        <strain evidence="1 2">P27444</strain>
    </source>
</reference>
<dbReference type="AlphaFoldDB" id="A0A3E0VRV3"/>
<accession>A0A3E0VRV3</accession>
<evidence type="ECO:0000313" key="1">
    <source>
        <dbReference type="EMBL" id="RFA11587.1"/>
    </source>
</evidence>
<sequence>MSFELLARLVAVGRPLQQLHTEVYRRTSGTVDPSHQTEPRRSTLIAPYTAEVRARAFLRAEP</sequence>
<proteinExistence type="predicted"/>
<name>A0A3E0VRV3_9MICO</name>
<comment type="caution">
    <text evidence="1">The sequence shown here is derived from an EMBL/GenBank/DDBJ whole genome shotgun (WGS) entry which is preliminary data.</text>
</comment>
<dbReference type="RefSeq" id="WP_116283654.1">
    <property type="nucleotide sequence ID" value="NZ_NBXA01000023.1"/>
</dbReference>
<dbReference type="EMBL" id="NBXA01000023">
    <property type="protein sequence ID" value="RFA11587.1"/>
    <property type="molecule type" value="Genomic_DNA"/>
</dbReference>
<dbReference type="Proteomes" id="UP000256709">
    <property type="component" value="Unassembled WGS sequence"/>
</dbReference>
<protein>
    <submittedName>
        <fullName evidence="1">Uncharacterized protein</fullName>
    </submittedName>
</protein>
<evidence type="ECO:0000313" key="2">
    <source>
        <dbReference type="Proteomes" id="UP000256709"/>
    </source>
</evidence>